<evidence type="ECO:0000256" key="2">
    <source>
        <dbReference type="ARBA" id="ARBA00004613"/>
    </source>
</evidence>
<dbReference type="PANTHER" id="PTHR40088">
    <property type="entry name" value="PECTATE LYASE (EUROFUNG)"/>
    <property type="match status" value="1"/>
</dbReference>
<gene>
    <name evidence="8" type="ORF">M421DRAFT_9259</name>
</gene>
<evidence type="ECO:0000313" key="8">
    <source>
        <dbReference type="EMBL" id="KAF1923969.1"/>
    </source>
</evidence>
<comment type="subcellular location">
    <subcellularLocation>
        <location evidence="2">Secreted</location>
    </subcellularLocation>
</comment>
<evidence type="ECO:0000256" key="6">
    <source>
        <dbReference type="ARBA" id="ARBA00022837"/>
    </source>
</evidence>
<dbReference type="Gene3D" id="2.160.20.10">
    <property type="entry name" value="Single-stranded right-handed beta-helix, Pectin lyase-like"/>
    <property type="match status" value="1"/>
</dbReference>
<evidence type="ECO:0000256" key="3">
    <source>
        <dbReference type="ARBA" id="ARBA00022525"/>
    </source>
</evidence>
<evidence type="ECO:0000256" key="7">
    <source>
        <dbReference type="ARBA" id="ARBA00023239"/>
    </source>
</evidence>
<protein>
    <submittedName>
        <fullName evidence="8">Polysaccharide lyase family 9 protein</fullName>
    </submittedName>
</protein>
<dbReference type="InterPro" id="IPR012334">
    <property type="entry name" value="Pectin_lyas_fold"/>
</dbReference>
<dbReference type="AlphaFoldDB" id="A0A6A5R9G2"/>
<evidence type="ECO:0000313" key="9">
    <source>
        <dbReference type="Proteomes" id="UP000800082"/>
    </source>
</evidence>
<keyword evidence="3" id="KW-0964">Secreted</keyword>
<dbReference type="GO" id="GO:0046872">
    <property type="term" value="F:metal ion binding"/>
    <property type="evidence" value="ECO:0007669"/>
    <property type="project" value="UniProtKB-KW"/>
</dbReference>
<evidence type="ECO:0000256" key="1">
    <source>
        <dbReference type="ARBA" id="ARBA00001913"/>
    </source>
</evidence>
<dbReference type="GeneID" id="54355715"/>
<dbReference type="EMBL" id="ML978999">
    <property type="protein sequence ID" value="KAF1923969.1"/>
    <property type="molecule type" value="Genomic_DNA"/>
</dbReference>
<dbReference type="Proteomes" id="UP000800082">
    <property type="component" value="Unassembled WGS sequence"/>
</dbReference>
<comment type="cofactor">
    <cofactor evidence="1">
        <name>Ca(2+)</name>
        <dbReference type="ChEBI" id="CHEBI:29108"/>
    </cofactor>
</comment>
<proteinExistence type="predicted"/>
<dbReference type="RefSeq" id="XP_033444222.1">
    <property type="nucleotide sequence ID" value="XM_033598048.1"/>
</dbReference>
<evidence type="ECO:0000256" key="5">
    <source>
        <dbReference type="ARBA" id="ARBA00022729"/>
    </source>
</evidence>
<sequence>MPFPPSFRVVETGFQLKGTFSNSTVFHFEAYRTRDLCKDGESANDFIYKSGEGEGNVLRYARLWGNVDDSLDCARPDPEKSPAKHIVRNSMASSNVKKGSIYHDSLGELTVERTTA</sequence>
<dbReference type="OrthoDB" id="5561043at2759"/>
<keyword evidence="5" id="KW-0732">Signal</keyword>
<keyword evidence="7 8" id="KW-0456">Lyase</keyword>
<name>A0A6A5R9G2_9PLEO</name>
<dbReference type="GO" id="GO:0005576">
    <property type="term" value="C:extracellular region"/>
    <property type="evidence" value="ECO:0007669"/>
    <property type="project" value="UniProtKB-SubCell"/>
</dbReference>
<organism evidence="8 9">
    <name type="scientific">Didymella exigua CBS 183.55</name>
    <dbReference type="NCBI Taxonomy" id="1150837"/>
    <lineage>
        <taxon>Eukaryota</taxon>
        <taxon>Fungi</taxon>
        <taxon>Dikarya</taxon>
        <taxon>Ascomycota</taxon>
        <taxon>Pezizomycotina</taxon>
        <taxon>Dothideomycetes</taxon>
        <taxon>Pleosporomycetidae</taxon>
        <taxon>Pleosporales</taxon>
        <taxon>Pleosporineae</taxon>
        <taxon>Didymellaceae</taxon>
        <taxon>Didymella</taxon>
    </lineage>
</organism>
<dbReference type="PANTHER" id="PTHR40088:SF1">
    <property type="entry name" value="PECTATE LYASE PEL9"/>
    <property type="match status" value="1"/>
</dbReference>
<keyword evidence="6" id="KW-0106">Calcium</keyword>
<reference evidence="8" key="1">
    <citation type="journal article" date="2020" name="Stud. Mycol.">
        <title>101 Dothideomycetes genomes: a test case for predicting lifestyles and emergence of pathogens.</title>
        <authorList>
            <person name="Haridas S."/>
            <person name="Albert R."/>
            <person name="Binder M."/>
            <person name="Bloem J."/>
            <person name="Labutti K."/>
            <person name="Salamov A."/>
            <person name="Andreopoulos B."/>
            <person name="Baker S."/>
            <person name="Barry K."/>
            <person name="Bills G."/>
            <person name="Bluhm B."/>
            <person name="Cannon C."/>
            <person name="Castanera R."/>
            <person name="Culley D."/>
            <person name="Daum C."/>
            <person name="Ezra D."/>
            <person name="Gonzalez J."/>
            <person name="Henrissat B."/>
            <person name="Kuo A."/>
            <person name="Liang C."/>
            <person name="Lipzen A."/>
            <person name="Lutzoni F."/>
            <person name="Magnuson J."/>
            <person name="Mondo S."/>
            <person name="Nolan M."/>
            <person name="Ohm R."/>
            <person name="Pangilinan J."/>
            <person name="Park H.-J."/>
            <person name="Ramirez L."/>
            <person name="Alfaro M."/>
            <person name="Sun H."/>
            <person name="Tritt A."/>
            <person name="Yoshinaga Y."/>
            <person name="Zwiers L.-H."/>
            <person name="Turgeon B."/>
            <person name="Goodwin S."/>
            <person name="Spatafora J."/>
            <person name="Crous P."/>
            <person name="Grigoriev I."/>
        </authorList>
    </citation>
    <scope>NUCLEOTIDE SEQUENCE</scope>
    <source>
        <strain evidence="8">CBS 183.55</strain>
    </source>
</reference>
<accession>A0A6A5R9G2</accession>
<dbReference type="InterPro" id="IPR052052">
    <property type="entry name" value="Polysaccharide_Lyase_9"/>
</dbReference>
<dbReference type="GO" id="GO:0016837">
    <property type="term" value="F:carbon-oxygen lyase activity, acting on polysaccharides"/>
    <property type="evidence" value="ECO:0007669"/>
    <property type="project" value="TreeGrafter"/>
</dbReference>
<keyword evidence="4" id="KW-0479">Metal-binding</keyword>
<keyword evidence="9" id="KW-1185">Reference proteome</keyword>
<evidence type="ECO:0000256" key="4">
    <source>
        <dbReference type="ARBA" id="ARBA00022723"/>
    </source>
</evidence>